<protein>
    <submittedName>
        <fullName evidence="2">TIGR01244 family sulfur transferase</fullName>
    </submittedName>
</protein>
<reference evidence="2 3" key="1">
    <citation type="journal article" date="2019" name="Int. J. Syst. Evol. Microbiol.">
        <title>The Global Catalogue of Microorganisms (GCM) 10K type strain sequencing project: providing services to taxonomists for standard genome sequencing and annotation.</title>
        <authorList>
            <consortium name="The Broad Institute Genomics Platform"/>
            <consortium name="The Broad Institute Genome Sequencing Center for Infectious Disease"/>
            <person name="Wu L."/>
            <person name="Ma J."/>
        </authorList>
    </citation>
    <scope>NUCLEOTIDE SEQUENCE [LARGE SCALE GENOMIC DNA]</scope>
    <source>
        <strain evidence="2 3">JCM 16343</strain>
    </source>
</reference>
<name>A0ABN0VUN0_9GAMM</name>
<dbReference type="EMBL" id="BAAAFR010000002">
    <property type="protein sequence ID" value="GAA0317236.1"/>
    <property type="molecule type" value="Genomic_DNA"/>
</dbReference>
<evidence type="ECO:0000313" key="3">
    <source>
        <dbReference type="Proteomes" id="UP001501787"/>
    </source>
</evidence>
<dbReference type="InterPro" id="IPR005939">
    <property type="entry name" value="BLH_phosphatase-like"/>
</dbReference>
<proteinExistence type="predicted"/>
<dbReference type="GO" id="GO:0016740">
    <property type="term" value="F:transferase activity"/>
    <property type="evidence" value="ECO:0007669"/>
    <property type="project" value="UniProtKB-KW"/>
</dbReference>
<comment type="caution">
    <text evidence="2">The sequence shown here is derived from an EMBL/GenBank/DDBJ whole genome shotgun (WGS) entry which is preliminary data.</text>
</comment>
<keyword evidence="2" id="KW-0808">Transferase</keyword>
<evidence type="ECO:0000313" key="2">
    <source>
        <dbReference type="EMBL" id="GAA0317236.1"/>
    </source>
</evidence>
<dbReference type="RefSeq" id="WP_201504863.1">
    <property type="nucleotide sequence ID" value="NZ_BAAAFR010000002.1"/>
</dbReference>
<evidence type="ECO:0000259" key="1">
    <source>
        <dbReference type="Pfam" id="PF04273"/>
    </source>
</evidence>
<keyword evidence="3" id="KW-1185">Reference proteome</keyword>
<accession>A0ABN0VUN0</accession>
<feature type="domain" description="Beta-lactamase hydrolase-like protein phosphatase-like" evidence="1">
    <location>
        <begin position="3"/>
        <end position="102"/>
    </location>
</feature>
<gene>
    <name evidence="2" type="ORF">GCM10009129_13400</name>
</gene>
<dbReference type="Pfam" id="PF04273">
    <property type="entry name" value="BLH_phosphatase"/>
    <property type="match status" value="1"/>
</dbReference>
<dbReference type="Gene3D" id="3.90.190.10">
    <property type="entry name" value="Protein tyrosine phosphatase superfamily"/>
    <property type="match status" value="1"/>
</dbReference>
<dbReference type="Proteomes" id="UP001501787">
    <property type="component" value="Unassembled WGS sequence"/>
</dbReference>
<sequence>MSDDITLYRQIYPSQCAPLKALGYQSIMNVRPDDEAPEQPSSAQIADAAKEAGLSYYHLPVRYQSISKEAVQQFADYYKVAPKPIFMCCATGARAKKLYQIACVQGLL</sequence>
<dbReference type="InterPro" id="IPR029021">
    <property type="entry name" value="Prot-tyrosine_phosphatase-like"/>
</dbReference>
<organism evidence="2 3">
    <name type="scientific">Psychrobacter aestuarii</name>
    <dbReference type="NCBI Taxonomy" id="556327"/>
    <lineage>
        <taxon>Bacteria</taxon>
        <taxon>Pseudomonadati</taxon>
        <taxon>Pseudomonadota</taxon>
        <taxon>Gammaproteobacteria</taxon>
        <taxon>Moraxellales</taxon>
        <taxon>Moraxellaceae</taxon>
        <taxon>Psychrobacter</taxon>
    </lineage>
</organism>